<sequence length="578" mass="65325">MKNFWTHILLFEILVNFSPRANGDTSIQRTTRVPTTSKTDKVPQECFGNTFQDNFQNGIYQLIEFIQTTNSTLTKLLDKLDSHSQQIKNLESQIENLKSERDTEVNELLFSLSSKLNGLERTQNVIQNSMSSQAVTISSLQSSNSKITSTLFKRNPEDFLPSPINGASFNGSTFEGVLATVPTDNMLVVQIKNYMDVDLTGYQLYLPDGFTLALAPNNISARTAEVATFLANQKKARAARPEISYQIGGTDISLHVYVVGTRTVKTFAAALLPKSAPAKSIISDDCTDYNHTGTVGSYKCVTKVGVDTAKTLTVYEGDIFLKVTFETKSYPGPGALTFTIKLWRPKGKLKHGEQILTGMLIVSQRARKKSLKICEEVLKWLKELKSAIDEKNPRKAFQIFTNLTRQFKLSKSVVLADLDELAWTMEKIKMLKDGKRQQIGYSGRTTIDFQKQSSDSTTYVFHIKKDFKSQVALWWENFFLFQSLSRYNETQSKLHFLDCDIGGSTCREVNRPVKGENVENNLEDSIRNLDDWTKTSEMSMDNIAIELEVKYNASLNHMDRIVDKYCKESTKHNSYQKG</sequence>
<protein>
    <recommendedName>
        <fullName evidence="3">DUF7656 domain-containing protein</fullName>
    </recommendedName>
</protein>
<feature type="coiled-coil region" evidence="1">
    <location>
        <begin position="73"/>
        <end position="107"/>
    </location>
</feature>
<evidence type="ECO:0000313" key="4">
    <source>
        <dbReference type="EMBL" id="CAG7723252.1"/>
    </source>
</evidence>
<feature type="domain" description="DUF7656" evidence="3">
    <location>
        <begin position="438"/>
        <end position="507"/>
    </location>
</feature>
<proteinExistence type="predicted"/>
<dbReference type="EMBL" id="CAJVCH010097112">
    <property type="protein sequence ID" value="CAG7723252.1"/>
    <property type="molecule type" value="Genomic_DNA"/>
</dbReference>
<dbReference type="OrthoDB" id="1883432at2759"/>
<dbReference type="InterPro" id="IPR056073">
    <property type="entry name" value="DUF7656"/>
</dbReference>
<evidence type="ECO:0000256" key="2">
    <source>
        <dbReference type="SAM" id="SignalP"/>
    </source>
</evidence>
<evidence type="ECO:0000256" key="1">
    <source>
        <dbReference type="SAM" id="Coils"/>
    </source>
</evidence>
<dbReference type="Pfam" id="PF24676">
    <property type="entry name" value="DUF7656"/>
    <property type="match status" value="1"/>
</dbReference>
<dbReference type="Proteomes" id="UP000708208">
    <property type="component" value="Unassembled WGS sequence"/>
</dbReference>
<dbReference type="AlphaFoldDB" id="A0A8J2JQW1"/>
<accession>A0A8J2JQW1</accession>
<comment type="caution">
    <text evidence="4">The sequence shown here is derived from an EMBL/GenBank/DDBJ whole genome shotgun (WGS) entry which is preliminary data.</text>
</comment>
<gene>
    <name evidence="4" type="ORF">AFUS01_LOCUS12349</name>
</gene>
<feature type="signal peptide" evidence="2">
    <location>
        <begin position="1"/>
        <end position="23"/>
    </location>
</feature>
<keyword evidence="5" id="KW-1185">Reference proteome</keyword>
<evidence type="ECO:0000259" key="3">
    <source>
        <dbReference type="Pfam" id="PF24676"/>
    </source>
</evidence>
<feature type="chain" id="PRO_5035321574" description="DUF7656 domain-containing protein" evidence="2">
    <location>
        <begin position="24"/>
        <end position="578"/>
    </location>
</feature>
<keyword evidence="2" id="KW-0732">Signal</keyword>
<reference evidence="4" key="1">
    <citation type="submission" date="2021-06" db="EMBL/GenBank/DDBJ databases">
        <authorList>
            <person name="Hodson N. C."/>
            <person name="Mongue J. A."/>
            <person name="Jaron S. K."/>
        </authorList>
    </citation>
    <scope>NUCLEOTIDE SEQUENCE</scope>
</reference>
<name>A0A8J2JQW1_9HEXA</name>
<organism evidence="4 5">
    <name type="scientific">Allacma fusca</name>
    <dbReference type="NCBI Taxonomy" id="39272"/>
    <lineage>
        <taxon>Eukaryota</taxon>
        <taxon>Metazoa</taxon>
        <taxon>Ecdysozoa</taxon>
        <taxon>Arthropoda</taxon>
        <taxon>Hexapoda</taxon>
        <taxon>Collembola</taxon>
        <taxon>Symphypleona</taxon>
        <taxon>Sminthuridae</taxon>
        <taxon>Allacma</taxon>
    </lineage>
</organism>
<evidence type="ECO:0000313" key="5">
    <source>
        <dbReference type="Proteomes" id="UP000708208"/>
    </source>
</evidence>
<keyword evidence="1" id="KW-0175">Coiled coil</keyword>